<name>T1PI82_MUSDO</name>
<dbReference type="Pfam" id="PF00337">
    <property type="entry name" value="Gal-bind_lectin"/>
    <property type="match status" value="2"/>
</dbReference>
<dbReference type="GO" id="GO:0030246">
    <property type="term" value="F:carbohydrate binding"/>
    <property type="evidence" value="ECO:0007669"/>
    <property type="project" value="UniProtKB-UniRule"/>
</dbReference>
<feature type="compositionally biased region" description="Acidic residues" evidence="3">
    <location>
        <begin position="186"/>
        <end position="202"/>
    </location>
</feature>
<feature type="region of interest" description="Disordered" evidence="3">
    <location>
        <begin position="182"/>
        <end position="205"/>
    </location>
</feature>
<evidence type="ECO:0000256" key="3">
    <source>
        <dbReference type="SAM" id="MobiDB-lite"/>
    </source>
</evidence>
<dbReference type="EMBL" id="KA648389">
    <property type="protein sequence ID" value="AFP63018.1"/>
    <property type="molecule type" value="mRNA"/>
</dbReference>
<protein>
    <recommendedName>
        <fullName evidence="2">Galectin</fullName>
    </recommendedName>
</protein>
<dbReference type="InterPro" id="IPR013320">
    <property type="entry name" value="ConA-like_dom_sf"/>
</dbReference>
<dbReference type="SMART" id="SM00276">
    <property type="entry name" value="GLECT"/>
    <property type="match status" value="2"/>
</dbReference>
<dbReference type="InterPro" id="IPR001079">
    <property type="entry name" value="Galectin_CRD"/>
</dbReference>
<feature type="domain" description="Galectin" evidence="4">
    <location>
        <begin position="210"/>
        <end position="351"/>
    </location>
</feature>
<reference evidence="5" key="1">
    <citation type="submission" date="2012-08" db="EMBL/GenBank/DDBJ databases">
        <title>Transcriptome of adult Musca domestica launches a platform for comparative house fly gene expression and characterization of differential gene expression among resistant and susceptible house flies.</title>
        <authorList>
            <person name="Liu N."/>
            <person name="Zhang L."/>
            <person name="Li M."/>
            <person name="Reid W."/>
        </authorList>
    </citation>
    <scope>NUCLEOTIDE SEQUENCE</scope>
    <source>
        <strain evidence="5">ALHF</strain>
        <tissue evidence="5">Whole body</tissue>
    </source>
</reference>
<evidence type="ECO:0000313" key="5">
    <source>
        <dbReference type="EMBL" id="AFP63018.1"/>
    </source>
</evidence>
<proteinExistence type="evidence at transcript level"/>
<accession>T1PI82</accession>
<dbReference type="PANTHER" id="PTHR11346:SF147">
    <property type="entry name" value="GALECTIN"/>
    <property type="match status" value="1"/>
</dbReference>
<dbReference type="PANTHER" id="PTHR11346">
    <property type="entry name" value="GALECTIN"/>
    <property type="match status" value="1"/>
</dbReference>
<evidence type="ECO:0000256" key="2">
    <source>
        <dbReference type="RuleBase" id="RU102079"/>
    </source>
</evidence>
<dbReference type="SMART" id="SM00908">
    <property type="entry name" value="Gal-bind_lectin"/>
    <property type="match status" value="2"/>
</dbReference>
<dbReference type="SUPFAM" id="SSF49899">
    <property type="entry name" value="Concanavalin A-like lectins/glucanases"/>
    <property type="match status" value="2"/>
</dbReference>
<dbReference type="InterPro" id="IPR044156">
    <property type="entry name" value="Galectin-like"/>
</dbReference>
<dbReference type="VEuPathDB" id="VectorBase:MDOA015143"/>
<dbReference type="PROSITE" id="PS51304">
    <property type="entry name" value="GALECTIN"/>
    <property type="match status" value="2"/>
</dbReference>
<sequence>MDSIREDIPGNPLYANNKIGQIQEGLSFLVRGEILPNGERFHVDFCAENSSGDIALRLAAVISRNLLGRNTRTNGYWGTAETTSVIPIRLQPGTRFLLQLLITNDAILIAWDGMHVAKYEHRLSCYDIRSIEIRGDVRDIHVEHKLVTDYPQHTEKSKHYVCISNRHAETGIYYAEDYDHHTNEKGDEEAPEETNDDDDDDERPLPLPYYASFPRGFFDLGYSMVLWGRIRSKPQTFRLSFQAGPSIWPQPTVALLLEFQFSLDGNGETDEPIVMRSSFANGRWAEEIKSELLTGLRSNVEFKLKIVRGKRTFEIYLNDKPLTNYPYKVHPKCVDTLLVSGDINLYDIEIEEGD</sequence>
<dbReference type="VEuPathDB" id="VectorBase:MDOMA2_017245"/>
<dbReference type="Gene3D" id="2.60.120.200">
    <property type="match status" value="2"/>
</dbReference>
<feature type="domain" description="Galectin" evidence="4">
    <location>
        <begin position="14"/>
        <end position="145"/>
    </location>
</feature>
<evidence type="ECO:0000259" key="4">
    <source>
        <dbReference type="PROSITE" id="PS51304"/>
    </source>
</evidence>
<dbReference type="CDD" id="cd00070">
    <property type="entry name" value="GLECT"/>
    <property type="match status" value="2"/>
</dbReference>
<dbReference type="AlphaFoldDB" id="T1PI82"/>
<organism evidence="5">
    <name type="scientific">Musca domestica</name>
    <name type="common">House fly</name>
    <dbReference type="NCBI Taxonomy" id="7370"/>
    <lineage>
        <taxon>Eukaryota</taxon>
        <taxon>Metazoa</taxon>
        <taxon>Ecdysozoa</taxon>
        <taxon>Arthropoda</taxon>
        <taxon>Hexapoda</taxon>
        <taxon>Insecta</taxon>
        <taxon>Pterygota</taxon>
        <taxon>Neoptera</taxon>
        <taxon>Endopterygota</taxon>
        <taxon>Diptera</taxon>
        <taxon>Brachycera</taxon>
        <taxon>Muscomorpha</taxon>
        <taxon>Muscoidea</taxon>
        <taxon>Muscidae</taxon>
        <taxon>Musca</taxon>
    </lineage>
</organism>
<keyword evidence="1 2" id="KW-0430">Lectin</keyword>
<evidence type="ECO:0000256" key="1">
    <source>
        <dbReference type="ARBA" id="ARBA00022734"/>
    </source>
</evidence>